<dbReference type="CDD" id="cd09917">
    <property type="entry name" value="F-box_SF"/>
    <property type="match status" value="1"/>
</dbReference>
<evidence type="ECO:0000313" key="3">
    <source>
        <dbReference type="Proteomes" id="UP000054558"/>
    </source>
</evidence>
<dbReference type="Pfam" id="PF13516">
    <property type="entry name" value="LRR_6"/>
    <property type="match status" value="1"/>
</dbReference>
<dbReference type="SUPFAM" id="SSF81383">
    <property type="entry name" value="F-box domain"/>
    <property type="match status" value="1"/>
</dbReference>
<proteinExistence type="predicted"/>
<dbReference type="PANTHER" id="PTHR43628">
    <property type="entry name" value="ACTIVATOR OF C KINASE PROTEIN 1-RELATED"/>
    <property type="match status" value="1"/>
</dbReference>
<dbReference type="InterPro" id="IPR036047">
    <property type="entry name" value="F-box-like_dom_sf"/>
</dbReference>
<dbReference type="Gene3D" id="3.80.10.10">
    <property type="entry name" value="Ribonuclease Inhibitor"/>
    <property type="match status" value="1"/>
</dbReference>
<dbReference type="SMART" id="SM00368">
    <property type="entry name" value="LRR_RI"/>
    <property type="match status" value="1"/>
</dbReference>
<dbReference type="InterPro" id="IPR001810">
    <property type="entry name" value="F-box_dom"/>
</dbReference>
<dbReference type="SMART" id="SM00671">
    <property type="entry name" value="SEL1"/>
    <property type="match status" value="3"/>
</dbReference>
<dbReference type="Proteomes" id="UP000054558">
    <property type="component" value="Unassembled WGS sequence"/>
</dbReference>
<dbReference type="InterPro" id="IPR032675">
    <property type="entry name" value="LRR_dom_sf"/>
</dbReference>
<organism evidence="2 3">
    <name type="scientific">Klebsormidium nitens</name>
    <name type="common">Green alga</name>
    <name type="synonym">Ulothrix nitens</name>
    <dbReference type="NCBI Taxonomy" id="105231"/>
    <lineage>
        <taxon>Eukaryota</taxon>
        <taxon>Viridiplantae</taxon>
        <taxon>Streptophyta</taxon>
        <taxon>Klebsormidiophyceae</taxon>
        <taxon>Klebsormidiales</taxon>
        <taxon>Klebsormidiaceae</taxon>
        <taxon>Klebsormidium</taxon>
    </lineage>
</organism>
<dbReference type="InterPro" id="IPR052945">
    <property type="entry name" value="Mitotic_Regulator"/>
</dbReference>
<protein>
    <submittedName>
        <fullName evidence="2">SEL1 protein</fullName>
    </submittedName>
</protein>
<dbReference type="OrthoDB" id="2384430at2759"/>
<evidence type="ECO:0000313" key="2">
    <source>
        <dbReference type="EMBL" id="GAQ83796.1"/>
    </source>
</evidence>
<dbReference type="Pfam" id="PF08238">
    <property type="entry name" value="Sel1"/>
    <property type="match status" value="3"/>
</dbReference>
<dbReference type="Pfam" id="PF12937">
    <property type="entry name" value="F-box-like"/>
    <property type="match status" value="1"/>
</dbReference>
<dbReference type="InterPro" id="IPR001611">
    <property type="entry name" value="Leu-rich_rpt"/>
</dbReference>
<name>A0A1Y1I514_KLENI</name>
<gene>
    <name evidence="2" type="ORF">KFL_001620150</name>
</gene>
<keyword evidence="3" id="KW-1185">Reference proteome</keyword>
<dbReference type="Gene3D" id="1.25.40.10">
    <property type="entry name" value="Tetratricopeptide repeat domain"/>
    <property type="match status" value="1"/>
</dbReference>
<dbReference type="STRING" id="105231.A0A1Y1I514"/>
<reference evidence="2 3" key="1">
    <citation type="journal article" date="2014" name="Nat. Commun.">
        <title>Klebsormidium flaccidum genome reveals primary factors for plant terrestrial adaptation.</title>
        <authorList>
            <person name="Hori K."/>
            <person name="Maruyama F."/>
            <person name="Fujisawa T."/>
            <person name="Togashi T."/>
            <person name="Yamamoto N."/>
            <person name="Seo M."/>
            <person name="Sato S."/>
            <person name="Yamada T."/>
            <person name="Mori H."/>
            <person name="Tajima N."/>
            <person name="Moriyama T."/>
            <person name="Ikeuchi M."/>
            <person name="Watanabe M."/>
            <person name="Wada H."/>
            <person name="Kobayashi K."/>
            <person name="Saito M."/>
            <person name="Masuda T."/>
            <person name="Sasaki-Sekimoto Y."/>
            <person name="Mashiguchi K."/>
            <person name="Awai K."/>
            <person name="Shimojima M."/>
            <person name="Masuda S."/>
            <person name="Iwai M."/>
            <person name="Nobusawa T."/>
            <person name="Narise T."/>
            <person name="Kondo S."/>
            <person name="Saito H."/>
            <person name="Sato R."/>
            <person name="Murakawa M."/>
            <person name="Ihara Y."/>
            <person name="Oshima-Yamada Y."/>
            <person name="Ohtaka K."/>
            <person name="Satoh M."/>
            <person name="Sonobe K."/>
            <person name="Ishii M."/>
            <person name="Ohtani R."/>
            <person name="Kanamori-Sato M."/>
            <person name="Honoki R."/>
            <person name="Miyazaki D."/>
            <person name="Mochizuki H."/>
            <person name="Umetsu J."/>
            <person name="Higashi K."/>
            <person name="Shibata D."/>
            <person name="Kamiya Y."/>
            <person name="Sato N."/>
            <person name="Nakamura Y."/>
            <person name="Tabata S."/>
            <person name="Ida S."/>
            <person name="Kurokawa K."/>
            <person name="Ohta H."/>
        </authorList>
    </citation>
    <scope>NUCLEOTIDE SEQUENCE [LARGE SCALE GENOMIC DNA]</scope>
    <source>
        <strain evidence="2 3">NIES-2285</strain>
    </source>
</reference>
<dbReference type="InterPro" id="IPR011990">
    <property type="entry name" value="TPR-like_helical_dom_sf"/>
</dbReference>
<dbReference type="EMBL" id="DF237111">
    <property type="protein sequence ID" value="GAQ83796.1"/>
    <property type="molecule type" value="Genomic_DNA"/>
</dbReference>
<sequence length="391" mass="43430">MADFRALPEEVVLLILQRVVASSGQDFVSVSLVSKQFRKLARDTHCAFFESRLGRTRSAEKDKVHSFVAFLKGREDLESLTLKDVAWLHVPLLRKRISKLPNAFYDDARCPLNEAIGTLHSLVELRMSENKWWLPVSLESLTSLTSLDLSGSKLNGREKVLSVQSLGQLRALTALDLSNNPVGFEGAQSLAPVLQSLPALKSLKLEARTEYNIGLCYYNGKGVAEDEEAGVRWFRKAAERGNADGQNHLGWCYLHGSGVETDLARAEKWLTKAAEQDHSDAQCSLGSLFKLAAKPDYARSLKWYTERVQKMAMHKRRSALPRPTLPGKASTEIPKWLRGDTERLPTKATPRRNGSWACAITTAEGWKETTTARWSGLGGQPIKGILSRSTG</sequence>
<dbReference type="SUPFAM" id="SSF81901">
    <property type="entry name" value="HCP-like"/>
    <property type="match status" value="1"/>
</dbReference>
<dbReference type="AlphaFoldDB" id="A0A1Y1I514"/>
<accession>A0A1Y1I514</accession>
<evidence type="ECO:0000259" key="1">
    <source>
        <dbReference type="Pfam" id="PF12937"/>
    </source>
</evidence>
<dbReference type="InterPro" id="IPR006597">
    <property type="entry name" value="Sel1-like"/>
</dbReference>
<feature type="domain" description="F-box" evidence="1">
    <location>
        <begin position="5"/>
        <end position="44"/>
    </location>
</feature>
<dbReference type="SUPFAM" id="SSF52047">
    <property type="entry name" value="RNI-like"/>
    <property type="match status" value="1"/>
</dbReference>
<dbReference type="Gene3D" id="1.20.1280.50">
    <property type="match status" value="1"/>
</dbReference>
<dbReference type="PANTHER" id="PTHR43628:SF1">
    <property type="entry name" value="CHITIN SYNTHASE REGULATORY FACTOR 2-RELATED"/>
    <property type="match status" value="1"/>
</dbReference>